<protein>
    <submittedName>
        <fullName evidence="1">Uncharacterized protein</fullName>
    </submittedName>
</protein>
<gene>
    <name evidence="1" type="ORF">M8818_005031</name>
</gene>
<reference evidence="1" key="1">
    <citation type="submission" date="2024-02" db="EMBL/GenBank/DDBJ databases">
        <title>Metagenome Assembled Genome of Zalaria obscura JY119.</title>
        <authorList>
            <person name="Vighnesh L."/>
            <person name="Jagadeeshwari U."/>
            <person name="Venkata Ramana C."/>
            <person name="Sasikala C."/>
        </authorList>
    </citation>
    <scope>NUCLEOTIDE SEQUENCE</scope>
    <source>
        <strain evidence="1">JY119</strain>
    </source>
</reference>
<dbReference type="EMBL" id="JAMKPW020000026">
    <property type="protein sequence ID" value="KAK8204593.1"/>
    <property type="molecule type" value="Genomic_DNA"/>
</dbReference>
<organism evidence="1 2">
    <name type="scientific">Zalaria obscura</name>
    <dbReference type="NCBI Taxonomy" id="2024903"/>
    <lineage>
        <taxon>Eukaryota</taxon>
        <taxon>Fungi</taxon>
        <taxon>Dikarya</taxon>
        <taxon>Ascomycota</taxon>
        <taxon>Pezizomycotina</taxon>
        <taxon>Dothideomycetes</taxon>
        <taxon>Dothideomycetidae</taxon>
        <taxon>Dothideales</taxon>
        <taxon>Zalariaceae</taxon>
        <taxon>Zalaria</taxon>
    </lineage>
</organism>
<comment type="caution">
    <text evidence="1">The sequence shown here is derived from an EMBL/GenBank/DDBJ whole genome shotgun (WGS) entry which is preliminary data.</text>
</comment>
<accession>A0ACC3SAJ3</accession>
<evidence type="ECO:0000313" key="1">
    <source>
        <dbReference type="EMBL" id="KAK8204593.1"/>
    </source>
</evidence>
<proteinExistence type="predicted"/>
<evidence type="ECO:0000313" key="2">
    <source>
        <dbReference type="Proteomes" id="UP001320706"/>
    </source>
</evidence>
<sequence>MAKIYLNSALNLVASSASGPEHGLFSRDSPEGLMHSDEIPLFRHGVLKLEATRLDGGYHSAYLQVVNRPNLHAALENRSWYLQEQLLAPRAVYFTTSDICWVCDQGGACYTNQSPVCMGTWADSLKHNLRILIRLNRLDRWLWNRILERYSRTLLTKPTDKLPALAGIMSIFAKMGPQRRLTYVTGLWQEDSEPVSLWRAGYGKGALRPPIARCPSWSWAALGGQMDFLFEKAALIGTTRGIVARVHGTSQILISPDEISAMEYLTIEGPLLDIHVPLGLESSLFTTIDISLGDGVTTVATLDPTKRQCCDSDHPKELIRRTPFGDFSGQMEGSIQQSRCRKDGGNQVNKSHELNIMLDEDMQAQQWPARGQIVTFAPVYQSHDDRARYVLLFGLLLQRQNGETSDFCRIGIGEQKIGKEGITSDPVRRRQRLGSLIFTDQQARLQRYKIH</sequence>
<dbReference type="Proteomes" id="UP001320706">
    <property type="component" value="Unassembled WGS sequence"/>
</dbReference>
<name>A0ACC3SAJ3_9PEZI</name>
<keyword evidence="2" id="KW-1185">Reference proteome</keyword>